<comment type="caution">
    <text evidence="5">The sequence shown here is derived from an EMBL/GenBank/DDBJ whole genome shotgun (WGS) entry which is preliminary data.</text>
</comment>
<evidence type="ECO:0000256" key="1">
    <source>
        <dbReference type="ARBA" id="ARBA00022729"/>
    </source>
</evidence>
<protein>
    <recommendedName>
        <fullName evidence="4">M23ase beta-sheet core domain-containing protein</fullName>
    </recommendedName>
</protein>
<dbReference type="PANTHER" id="PTHR21666">
    <property type="entry name" value="PEPTIDASE-RELATED"/>
    <property type="match status" value="1"/>
</dbReference>
<dbReference type="Proteomes" id="UP000886069">
    <property type="component" value="Unassembled WGS sequence"/>
</dbReference>
<feature type="coiled-coil region" evidence="2">
    <location>
        <begin position="24"/>
        <end position="89"/>
    </location>
</feature>
<feature type="domain" description="M23ase beta-sheet core" evidence="4">
    <location>
        <begin position="292"/>
        <end position="386"/>
    </location>
</feature>
<accession>A0A7V2F4A3</accession>
<gene>
    <name evidence="5" type="ORF">ENO08_07785</name>
</gene>
<feature type="signal peptide" evidence="3">
    <location>
        <begin position="1"/>
        <end position="15"/>
    </location>
</feature>
<keyword evidence="1 3" id="KW-0732">Signal</keyword>
<feature type="coiled-coil region" evidence="2">
    <location>
        <begin position="164"/>
        <end position="247"/>
    </location>
</feature>
<dbReference type="Gene3D" id="6.10.250.3150">
    <property type="match status" value="1"/>
</dbReference>
<organism evidence="5">
    <name type="scientific">Eiseniibacteriota bacterium</name>
    <dbReference type="NCBI Taxonomy" id="2212470"/>
    <lineage>
        <taxon>Bacteria</taxon>
        <taxon>Candidatus Eiseniibacteriota</taxon>
    </lineage>
</organism>
<evidence type="ECO:0000259" key="4">
    <source>
        <dbReference type="Pfam" id="PF01551"/>
    </source>
</evidence>
<dbReference type="PANTHER" id="PTHR21666:SF289">
    <property type="entry name" value="L-ALA--D-GLU ENDOPEPTIDASE"/>
    <property type="match status" value="1"/>
</dbReference>
<feature type="chain" id="PRO_5031211830" description="M23ase beta-sheet core domain-containing protein" evidence="3">
    <location>
        <begin position="16"/>
        <end position="392"/>
    </location>
</feature>
<reference evidence="5" key="1">
    <citation type="journal article" date="2020" name="mSystems">
        <title>Genome- and Community-Level Interaction Insights into Carbon Utilization and Element Cycling Functions of Hydrothermarchaeota in Hydrothermal Sediment.</title>
        <authorList>
            <person name="Zhou Z."/>
            <person name="Liu Y."/>
            <person name="Xu W."/>
            <person name="Pan J."/>
            <person name="Luo Z.H."/>
            <person name="Li M."/>
        </authorList>
    </citation>
    <scope>NUCLEOTIDE SEQUENCE [LARGE SCALE GENOMIC DNA]</scope>
    <source>
        <strain evidence="5">SpSt-1233</strain>
    </source>
</reference>
<dbReference type="EMBL" id="DSEC01000563">
    <property type="protein sequence ID" value="HER44343.1"/>
    <property type="molecule type" value="Genomic_DNA"/>
</dbReference>
<dbReference type="GO" id="GO:0004222">
    <property type="term" value="F:metalloendopeptidase activity"/>
    <property type="evidence" value="ECO:0007669"/>
    <property type="project" value="TreeGrafter"/>
</dbReference>
<dbReference type="InterPro" id="IPR011055">
    <property type="entry name" value="Dup_hybrid_motif"/>
</dbReference>
<dbReference type="InterPro" id="IPR050570">
    <property type="entry name" value="Cell_wall_metabolism_enzyme"/>
</dbReference>
<dbReference type="AlphaFoldDB" id="A0A7V2F4A3"/>
<dbReference type="Gene3D" id="2.70.70.10">
    <property type="entry name" value="Glucose Permease (Domain IIA)"/>
    <property type="match status" value="1"/>
</dbReference>
<proteinExistence type="predicted"/>
<name>A0A7V2F4A3_UNCEI</name>
<keyword evidence="2" id="KW-0175">Coiled coil</keyword>
<evidence type="ECO:0000256" key="3">
    <source>
        <dbReference type="SAM" id="SignalP"/>
    </source>
</evidence>
<evidence type="ECO:0000256" key="2">
    <source>
        <dbReference type="SAM" id="Coils"/>
    </source>
</evidence>
<dbReference type="CDD" id="cd12797">
    <property type="entry name" value="M23_peptidase"/>
    <property type="match status" value="1"/>
</dbReference>
<sequence>MKAMLLILMIAIALAASVSVLPQERDLDRSIKGKEDELQKLRDEIREQRRKISDIEKQERDVREYIAKLEKEEKLMKRLLAGLEDKEALLEEQVGHLRSDLETSEIVYRHRLKVFSKRLREMYKDGPRHSWQELLAAEDFPDLLQRYKFLSLIAEGDAAMIADVRERKAGIEKQEAEITELLQEVSASKAEQESELRRLDENGAKRRQTLADLKASKQQHQKRASELEERERKMQAFIEELEKSRLSRSQDWGDYGEGDFASLKGRLPRPVEGNVTREFGRFKHPEYGTVTFNTGIDISTRTGEPVRAVARGRVEYAGDLPGYGNCIILNHGSGYYTLYAHASSIFVAQSAQVEKGRVIAEAGRAASGSGGTIHFELRQAKKALDPGEWFAR</sequence>
<dbReference type="Pfam" id="PF01551">
    <property type="entry name" value="Peptidase_M23"/>
    <property type="match status" value="1"/>
</dbReference>
<dbReference type="SUPFAM" id="SSF51261">
    <property type="entry name" value="Duplicated hybrid motif"/>
    <property type="match status" value="1"/>
</dbReference>
<dbReference type="InterPro" id="IPR016047">
    <property type="entry name" value="M23ase_b-sheet_dom"/>
</dbReference>
<evidence type="ECO:0000313" key="5">
    <source>
        <dbReference type="EMBL" id="HER44343.1"/>
    </source>
</evidence>